<dbReference type="RefSeq" id="XP_044719756.1">
    <property type="nucleotide sequence ID" value="XM_044864816.1"/>
</dbReference>
<proteinExistence type="predicted"/>
<sequence>MAPVPPVSGGRRGGQQSWSSAAWRPRARIPAFRSSGGCSFLIKPSKLPIWILAHCISSRALLGSATRRDALTIGGAPCTPAGRSHSEVDSVVEPPARPLYVATLPQRDASSPAFQDAGIMAFQFFNLLAQ</sequence>
<evidence type="ECO:0000313" key="2">
    <source>
        <dbReference type="EMBL" id="KAH0962243.1"/>
    </source>
</evidence>
<dbReference type="EMBL" id="JAIZPD010000006">
    <property type="protein sequence ID" value="KAH0962243.1"/>
    <property type="molecule type" value="Genomic_DNA"/>
</dbReference>
<evidence type="ECO:0000256" key="1">
    <source>
        <dbReference type="SAM" id="MobiDB-lite"/>
    </source>
</evidence>
<dbReference type="GeneID" id="68355474"/>
<keyword evidence="3" id="KW-1185">Reference proteome</keyword>
<reference evidence="2" key="1">
    <citation type="submission" date="2021-09" db="EMBL/GenBank/DDBJ databases">
        <title>A high-quality genome of the endoparasitic fungus Hirsutella rhossiliensis with a comparison of Hirsutella genomes reveals transposable elements contributing to genome size variation.</title>
        <authorList>
            <person name="Lin R."/>
            <person name="Jiao Y."/>
            <person name="Sun X."/>
            <person name="Ling J."/>
            <person name="Xie B."/>
            <person name="Cheng X."/>
        </authorList>
    </citation>
    <scope>NUCLEOTIDE SEQUENCE</scope>
    <source>
        <strain evidence="2">HR02</strain>
    </source>
</reference>
<feature type="region of interest" description="Disordered" evidence="1">
    <location>
        <begin position="1"/>
        <end position="22"/>
    </location>
</feature>
<dbReference type="Proteomes" id="UP000824596">
    <property type="component" value="Unassembled WGS sequence"/>
</dbReference>
<organism evidence="2 3">
    <name type="scientific">Hirsutella rhossiliensis</name>
    <dbReference type="NCBI Taxonomy" id="111463"/>
    <lineage>
        <taxon>Eukaryota</taxon>
        <taxon>Fungi</taxon>
        <taxon>Dikarya</taxon>
        <taxon>Ascomycota</taxon>
        <taxon>Pezizomycotina</taxon>
        <taxon>Sordariomycetes</taxon>
        <taxon>Hypocreomycetidae</taxon>
        <taxon>Hypocreales</taxon>
        <taxon>Ophiocordycipitaceae</taxon>
        <taxon>Hirsutella</taxon>
    </lineage>
</organism>
<name>A0A9P8MU98_9HYPO</name>
<protein>
    <submittedName>
        <fullName evidence="2">Uncharacterized protein</fullName>
    </submittedName>
</protein>
<dbReference type="AlphaFoldDB" id="A0A9P8MU98"/>
<comment type="caution">
    <text evidence="2">The sequence shown here is derived from an EMBL/GenBank/DDBJ whole genome shotgun (WGS) entry which is preliminary data.</text>
</comment>
<accession>A0A9P8MU98</accession>
<gene>
    <name evidence="2" type="ORF">HRG_06345</name>
</gene>
<evidence type="ECO:0000313" key="3">
    <source>
        <dbReference type="Proteomes" id="UP000824596"/>
    </source>
</evidence>